<gene>
    <name evidence="1" type="ORF">H9926_04840</name>
</gene>
<name>A0A9D2TQZ6_9FIRM</name>
<sequence length="122" mass="13892">MKQMSTTLNDSFWLERITQCRSSGLTDRQWCMENGIPVSTFYYHVRALRNKACEIPETADTSRQKQEVVQIPLWEEGPQVPDGISAHSPSICLQMQGIRVEIHEHAGADVIRNTLLALHQLC</sequence>
<organism evidence="1 2">
    <name type="scientific">Candidatus Eisenbergiella intestinigallinarum</name>
    <dbReference type="NCBI Taxonomy" id="2838549"/>
    <lineage>
        <taxon>Bacteria</taxon>
        <taxon>Bacillati</taxon>
        <taxon>Bacillota</taxon>
        <taxon>Clostridia</taxon>
        <taxon>Lachnospirales</taxon>
        <taxon>Lachnospiraceae</taxon>
        <taxon>Eisenbergiella</taxon>
    </lineage>
</organism>
<dbReference type="EMBL" id="DWVS01000120">
    <property type="protein sequence ID" value="HJC87326.1"/>
    <property type="molecule type" value="Genomic_DNA"/>
</dbReference>
<dbReference type="NCBIfam" id="NF047593">
    <property type="entry name" value="IS66_ISAeme5_TnpA"/>
    <property type="match status" value="1"/>
</dbReference>
<reference evidence="1" key="2">
    <citation type="submission" date="2021-04" db="EMBL/GenBank/DDBJ databases">
        <authorList>
            <person name="Gilroy R."/>
        </authorList>
    </citation>
    <scope>NUCLEOTIDE SEQUENCE</scope>
    <source>
        <strain evidence="1">ChiBcec1-1630</strain>
    </source>
</reference>
<dbReference type="AlphaFoldDB" id="A0A9D2TQZ6"/>
<comment type="caution">
    <text evidence="1">The sequence shown here is derived from an EMBL/GenBank/DDBJ whole genome shotgun (WGS) entry which is preliminary data.</text>
</comment>
<evidence type="ECO:0000313" key="1">
    <source>
        <dbReference type="EMBL" id="HJC87326.1"/>
    </source>
</evidence>
<protein>
    <submittedName>
        <fullName evidence="1">IS66 family insertion sequence element accessory protein TnpB</fullName>
    </submittedName>
</protein>
<proteinExistence type="predicted"/>
<evidence type="ECO:0000313" key="2">
    <source>
        <dbReference type="Proteomes" id="UP000823922"/>
    </source>
</evidence>
<dbReference type="Proteomes" id="UP000823922">
    <property type="component" value="Unassembled WGS sequence"/>
</dbReference>
<reference evidence="1" key="1">
    <citation type="journal article" date="2021" name="PeerJ">
        <title>Extensive microbial diversity within the chicken gut microbiome revealed by metagenomics and culture.</title>
        <authorList>
            <person name="Gilroy R."/>
            <person name="Ravi A."/>
            <person name="Getino M."/>
            <person name="Pursley I."/>
            <person name="Horton D.L."/>
            <person name="Alikhan N.F."/>
            <person name="Baker D."/>
            <person name="Gharbi K."/>
            <person name="Hall N."/>
            <person name="Watson M."/>
            <person name="Adriaenssens E.M."/>
            <person name="Foster-Nyarko E."/>
            <person name="Jarju S."/>
            <person name="Secka A."/>
            <person name="Antonio M."/>
            <person name="Oren A."/>
            <person name="Chaudhuri R.R."/>
            <person name="La Ragione R."/>
            <person name="Hildebrand F."/>
            <person name="Pallen M.J."/>
        </authorList>
    </citation>
    <scope>NUCLEOTIDE SEQUENCE</scope>
    <source>
        <strain evidence="1">ChiBcec1-1630</strain>
    </source>
</reference>
<accession>A0A9D2TQZ6</accession>